<reference evidence="2" key="1">
    <citation type="submission" date="2021-01" db="EMBL/GenBank/DDBJ databases">
        <title>Whole genome shotgun sequence of Actinoplanes nipponensis NBRC 14063.</title>
        <authorList>
            <person name="Komaki H."/>
            <person name="Tamura T."/>
        </authorList>
    </citation>
    <scope>NUCLEOTIDE SEQUENCE</scope>
    <source>
        <strain evidence="2">NBRC 14063</strain>
    </source>
</reference>
<accession>A0A919JQ54</accession>
<feature type="region of interest" description="Disordered" evidence="1">
    <location>
        <begin position="1"/>
        <end position="54"/>
    </location>
</feature>
<evidence type="ECO:0000313" key="3">
    <source>
        <dbReference type="Proteomes" id="UP000647172"/>
    </source>
</evidence>
<gene>
    <name evidence="2" type="ORF">Ani05nite_68290</name>
</gene>
<dbReference type="EMBL" id="BOMQ01000081">
    <property type="protein sequence ID" value="GIE53295.1"/>
    <property type="molecule type" value="Genomic_DNA"/>
</dbReference>
<name>A0A919JQ54_9ACTN</name>
<evidence type="ECO:0000256" key="1">
    <source>
        <dbReference type="SAM" id="MobiDB-lite"/>
    </source>
</evidence>
<organism evidence="2 3">
    <name type="scientific">Actinoplanes nipponensis</name>
    <dbReference type="NCBI Taxonomy" id="135950"/>
    <lineage>
        <taxon>Bacteria</taxon>
        <taxon>Bacillati</taxon>
        <taxon>Actinomycetota</taxon>
        <taxon>Actinomycetes</taxon>
        <taxon>Micromonosporales</taxon>
        <taxon>Micromonosporaceae</taxon>
        <taxon>Actinoplanes</taxon>
    </lineage>
</organism>
<sequence length="54" mass="5549">MSEPTSPTATPAAVKRGNAPQASTPVQRDNAPRWPTKSKHRNAPPAAAHPAGPA</sequence>
<evidence type="ECO:0000313" key="2">
    <source>
        <dbReference type="EMBL" id="GIE53295.1"/>
    </source>
</evidence>
<protein>
    <submittedName>
        <fullName evidence="2">Uncharacterized protein</fullName>
    </submittedName>
</protein>
<dbReference type="RefSeq" id="WP_203775233.1">
    <property type="nucleotide sequence ID" value="NZ_BAAAYJ010000022.1"/>
</dbReference>
<dbReference type="Proteomes" id="UP000647172">
    <property type="component" value="Unassembled WGS sequence"/>
</dbReference>
<keyword evidence="3" id="KW-1185">Reference proteome</keyword>
<comment type="caution">
    <text evidence="2">The sequence shown here is derived from an EMBL/GenBank/DDBJ whole genome shotgun (WGS) entry which is preliminary data.</text>
</comment>
<proteinExistence type="predicted"/>
<dbReference type="AlphaFoldDB" id="A0A919JQ54"/>
<feature type="compositionally biased region" description="Low complexity" evidence="1">
    <location>
        <begin position="43"/>
        <end position="54"/>
    </location>
</feature>